<organism evidence="14">
    <name type="scientific">Schistocephalus solidus</name>
    <name type="common">Tapeworm</name>
    <dbReference type="NCBI Taxonomy" id="70667"/>
    <lineage>
        <taxon>Eukaryota</taxon>
        <taxon>Metazoa</taxon>
        <taxon>Spiralia</taxon>
        <taxon>Lophotrochozoa</taxon>
        <taxon>Platyhelminthes</taxon>
        <taxon>Cestoda</taxon>
        <taxon>Eucestoda</taxon>
        <taxon>Diphyllobothriidea</taxon>
        <taxon>Diphyllobothriidae</taxon>
        <taxon>Schistocephalus</taxon>
    </lineage>
</organism>
<dbReference type="InterPro" id="IPR020476">
    <property type="entry name" value="Nudix_hydrolase"/>
</dbReference>
<comment type="catalytic activity">
    <reaction evidence="9">
        <text>a 5'-end (N(7)-methyl 5'-triphosphoguanosine)-ribonucleoside in mRNA + H2O = N(7)-methyl-GDP + a 5'-end phospho-ribonucleoside in mRNA + 2 H(+)</text>
        <dbReference type="Rhea" id="RHEA:67484"/>
        <dbReference type="Rhea" id="RHEA-COMP:15692"/>
        <dbReference type="Rhea" id="RHEA-COMP:17167"/>
        <dbReference type="ChEBI" id="CHEBI:15377"/>
        <dbReference type="ChEBI" id="CHEBI:15378"/>
        <dbReference type="ChEBI" id="CHEBI:63714"/>
        <dbReference type="ChEBI" id="CHEBI:138282"/>
        <dbReference type="ChEBI" id="CHEBI:156461"/>
        <dbReference type="EC" id="3.6.1.62"/>
    </reaction>
    <physiologicalReaction direction="left-to-right" evidence="9">
        <dbReference type="Rhea" id="RHEA:67485"/>
    </physiologicalReaction>
</comment>
<dbReference type="SUPFAM" id="SSF55811">
    <property type="entry name" value="Nudix"/>
    <property type="match status" value="1"/>
</dbReference>
<evidence type="ECO:0000256" key="1">
    <source>
        <dbReference type="ARBA" id="ARBA00001936"/>
    </source>
</evidence>
<protein>
    <recommendedName>
        <fullName evidence="10">mRNA-decapping enzyme 2</fullName>
    </recommendedName>
</protein>
<keyword evidence="4" id="KW-0963">Cytoplasm</keyword>
<evidence type="ECO:0000256" key="7">
    <source>
        <dbReference type="ARBA" id="ARBA00022884"/>
    </source>
</evidence>
<keyword evidence="8" id="KW-0464">Manganese</keyword>
<dbReference type="InterPro" id="IPR020084">
    <property type="entry name" value="NUDIX_hydrolase_CS"/>
</dbReference>
<dbReference type="PRINTS" id="PR00502">
    <property type="entry name" value="NUDIXFAMILY"/>
</dbReference>
<dbReference type="InterPro" id="IPR036189">
    <property type="entry name" value="DCP2_BoxA_sf"/>
</dbReference>
<dbReference type="AlphaFoldDB" id="A0A0X3Q0V2"/>
<evidence type="ECO:0000313" key="14">
    <source>
        <dbReference type="EMBL" id="JAP57569.1"/>
    </source>
</evidence>
<evidence type="ECO:0000256" key="9">
    <source>
        <dbReference type="ARBA" id="ARBA00047661"/>
    </source>
</evidence>
<comment type="subcellular location">
    <subcellularLocation>
        <location evidence="2">Cytoplasm</location>
    </subcellularLocation>
</comment>
<feature type="chain" id="PRO_5007051400" description="mRNA-decapping enzyme 2" evidence="12">
    <location>
        <begin position="21"/>
        <end position="462"/>
    </location>
</feature>
<evidence type="ECO:0000256" key="3">
    <source>
        <dbReference type="ARBA" id="ARBA00005279"/>
    </source>
</evidence>
<dbReference type="PROSITE" id="PS51462">
    <property type="entry name" value="NUDIX"/>
    <property type="match status" value="1"/>
</dbReference>
<evidence type="ECO:0000256" key="11">
    <source>
        <dbReference type="SAM" id="MobiDB-lite"/>
    </source>
</evidence>
<name>A0A0X3Q0V2_SCHSO</name>
<reference evidence="14" key="1">
    <citation type="submission" date="2016-01" db="EMBL/GenBank/DDBJ databases">
        <title>Reference transcriptome for the parasite Schistocephalus solidus: insights into the molecular evolution of parasitism.</title>
        <authorList>
            <person name="Hebert F.O."/>
            <person name="Grambauer S."/>
            <person name="Barber I."/>
            <person name="Landry C.R."/>
            <person name="Aubin-Horth N."/>
        </authorList>
    </citation>
    <scope>NUCLEOTIDE SEQUENCE</scope>
</reference>
<dbReference type="GO" id="GO:0140933">
    <property type="term" value="F:5'-(N(7)-methylguanosine 5'-triphospho)-[mRNA] hydrolase activity"/>
    <property type="evidence" value="ECO:0007669"/>
    <property type="project" value="UniProtKB-EC"/>
</dbReference>
<dbReference type="PROSITE" id="PS00893">
    <property type="entry name" value="NUDIX_BOX"/>
    <property type="match status" value="1"/>
</dbReference>
<feature type="domain" description="Nudix hydrolase" evidence="13">
    <location>
        <begin position="83"/>
        <end position="209"/>
    </location>
</feature>
<keyword evidence="6 14" id="KW-0378">Hydrolase</keyword>
<dbReference type="GO" id="GO:0000184">
    <property type="term" value="P:nuclear-transcribed mRNA catabolic process, nonsense-mediated decay"/>
    <property type="evidence" value="ECO:0007669"/>
    <property type="project" value="InterPro"/>
</dbReference>
<evidence type="ECO:0000259" key="13">
    <source>
        <dbReference type="PROSITE" id="PS51462"/>
    </source>
</evidence>
<dbReference type="PANTHER" id="PTHR23114">
    <property type="entry name" value="M7GPPPN-MRNA HYDROLASE"/>
    <property type="match status" value="1"/>
</dbReference>
<gene>
    <name evidence="14" type="primary">DCP2</name>
    <name evidence="14" type="ORF">TR147462</name>
</gene>
<evidence type="ECO:0000256" key="12">
    <source>
        <dbReference type="SAM" id="SignalP"/>
    </source>
</evidence>
<dbReference type="Pfam" id="PF00293">
    <property type="entry name" value="NUDIX"/>
    <property type="match status" value="1"/>
</dbReference>
<evidence type="ECO:0000256" key="10">
    <source>
        <dbReference type="ARBA" id="ARBA00078183"/>
    </source>
</evidence>
<feature type="compositionally biased region" description="Polar residues" evidence="11">
    <location>
        <begin position="255"/>
        <end position="273"/>
    </location>
</feature>
<keyword evidence="7" id="KW-0694">RNA-binding</keyword>
<dbReference type="PANTHER" id="PTHR23114:SF17">
    <property type="entry name" value="M7GPPPN-MRNA HYDROLASE"/>
    <property type="match status" value="1"/>
</dbReference>
<feature type="signal peptide" evidence="12">
    <location>
        <begin position="1"/>
        <end position="20"/>
    </location>
</feature>
<keyword evidence="12" id="KW-0732">Signal</keyword>
<evidence type="ECO:0000256" key="2">
    <source>
        <dbReference type="ARBA" id="ARBA00004496"/>
    </source>
</evidence>
<dbReference type="InterPro" id="IPR000086">
    <property type="entry name" value="NUDIX_hydrolase_dom"/>
</dbReference>
<dbReference type="CDD" id="cd03672">
    <property type="entry name" value="NUDIX_Dcp2p_Nudt20"/>
    <property type="match status" value="1"/>
</dbReference>
<dbReference type="Gene3D" id="1.10.10.1050">
    <property type="entry name" value="Dcp2, box A domain"/>
    <property type="match status" value="1"/>
</dbReference>
<dbReference type="GO" id="GO:0003723">
    <property type="term" value="F:RNA binding"/>
    <property type="evidence" value="ECO:0007669"/>
    <property type="project" value="UniProtKB-KW"/>
</dbReference>
<feature type="compositionally biased region" description="Polar residues" evidence="11">
    <location>
        <begin position="306"/>
        <end position="315"/>
    </location>
</feature>
<comment type="similarity">
    <text evidence="3">Belongs to the Nudix hydrolase family. DCP2 subfamily.</text>
</comment>
<comment type="cofactor">
    <cofactor evidence="1">
        <name>Mn(2+)</name>
        <dbReference type="ChEBI" id="CHEBI:29035"/>
    </cofactor>
</comment>
<accession>A0A0X3Q0V2</accession>
<sequence length="462" mass="51152">MNGGRTLCAFLLNWSWPTGTIWTIASRTPQWASISLDFVSSVCFPSCSSPDIYLTLVFSRFPHMIPKKTNWKEKFQEWKHYRGTTATGSAIILDEYLSMVLLVQGFNNDRWTFPGGKINQNETLQQCAIREVMEETGLDIEHRLDENLFIDAFLGETKRRAFIVEGFPRTSRLQPSTKNEIEAITWFNIANLPAHVQDEAPVLSMKLKPTMFYCVIPFVKQLRQYVKLRKAGRNCADALSASEFLKPTPEPKTNRLASTASMTTVKLSPSVGSPETPLPPSVFNASRAKSRDARSPAKNTKKRSASSRPTGTQELGVSPLTYHRPPNVVPPANTSTAPPPPAPHLPPLFYVPTPQFPSMPLPPFSQVLRPPPGSVLTPPLFQPDLPPASRLRPVSSASAFTVPPPAVMQSSTSYPRSFTDQLNFLRICGSGGMETDSIWNNVRLDGEALVNCLAPLSVHGTY</sequence>
<proteinExistence type="inferred from homology"/>
<dbReference type="Gene3D" id="3.90.79.10">
    <property type="entry name" value="Nucleoside Triphosphate Pyrophosphohydrolase"/>
    <property type="match status" value="1"/>
</dbReference>
<evidence type="ECO:0000256" key="8">
    <source>
        <dbReference type="ARBA" id="ARBA00023211"/>
    </source>
</evidence>
<evidence type="ECO:0000256" key="6">
    <source>
        <dbReference type="ARBA" id="ARBA00022801"/>
    </source>
</evidence>
<evidence type="ECO:0000256" key="4">
    <source>
        <dbReference type="ARBA" id="ARBA00022490"/>
    </source>
</evidence>
<keyword evidence="5" id="KW-0479">Metal-binding</keyword>
<feature type="region of interest" description="Disordered" evidence="11">
    <location>
        <begin position="245"/>
        <end position="341"/>
    </location>
</feature>
<dbReference type="GO" id="GO:0005737">
    <property type="term" value="C:cytoplasm"/>
    <property type="evidence" value="ECO:0007669"/>
    <property type="project" value="UniProtKB-SubCell"/>
</dbReference>
<dbReference type="FunFam" id="3.90.79.10:FF:000003">
    <property type="entry name" value="M7GpppN-mRNA hydrolase isoform 2"/>
    <property type="match status" value="1"/>
</dbReference>
<dbReference type="GO" id="GO:0000290">
    <property type="term" value="P:deadenylation-dependent decapping of nuclear-transcribed mRNA"/>
    <property type="evidence" value="ECO:0007669"/>
    <property type="project" value="InterPro"/>
</dbReference>
<dbReference type="InterPro" id="IPR015797">
    <property type="entry name" value="NUDIX_hydrolase-like_dom_sf"/>
</dbReference>
<evidence type="ECO:0000256" key="5">
    <source>
        <dbReference type="ARBA" id="ARBA00022723"/>
    </source>
</evidence>
<dbReference type="EMBL" id="GEEE01005656">
    <property type="protein sequence ID" value="JAP57569.1"/>
    <property type="molecule type" value="Transcribed_RNA"/>
</dbReference>
<dbReference type="GO" id="GO:0030145">
    <property type="term" value="F:manganese ion binding"/>
    <property type="evidence" value="ECO:0007669"/>
    <property type="project" value="InterPro"/>
</dbReference>
<dbReference type="InterPro" id="IPR044099">
    <property type="entry name" value="Dcp2_NUDIX"/>
</dbReference>